<gene>
    <name evidence="1" type="ORF">MLD38_023041</name>
</gene>
<keyword evidence="2" id="KW-1185">Reference proteome</keyword>
<dbReference type="EMBL" id="CM042885">
    <property type="protein sequence ID" value="KAI4367285.1"/>
    <property type="molecule type" value="Genomic_DNA"/>
</dbReference>
<proteinExistence type="predicted"/>
<accession>A0ACB9QL95</accession>
<protein>
    <submittedName>
        <fullName evidence="1">Uncharacterized protein</fullName>
    </submittedName>
</protein>
<reference evidence="2" key="1">
    <citation type="journal article" date="2023" name="Front. Plant Sci.">
        <title>Chromosomal-level genome assembly of Melastoma candidum provides insights into trichome evolution.</title>
        <authorList>
            <person name="Zhong Y."/>
            <person name="Wu W."/>
            <person name="Sun C."/>
            <person name="Zou P."/>
            <person name="Liu Y."/>
            <person name="Dai S."/>
            <person name="Zhou R."/>
        </authorList>
    </citation>
    <scope>NUCLEOTIDE SEQUENCE [LARGE SCALE GENOMIC DNA]</scope>
</reference>
<evidence type="ECO:0000313" key="2">
    <source>
        <dbReference type="Proteomes" id="UP001057402"/>
    </source>
</evidence>
<comment type="caution">
    <text evidence="1">The sequence shown here is derived from an EMBL/GenBank/DDBJ whole genome shotgun (WGS) entry which is preliminary data.</text>
</comment>
<sequence length="624" mass="67708">MSKPGMSSAVRSKGTAEPSTSSYHSAWMAHWTVAKLSPPSKSEFLSPDHDAGEVGSDSTGGLEAIRSLSDVLMTDNRFCDAPAKNTLSVVDAVTNSVDILNGKTVPVASQCSVEERPLSAPALALAPPWPGNASFPLGYQRISSFSHHEARTPLATCSFPKDQIEGSADVSKHAFESENFLGKKNIVFSVHCLESPVSSSRQVARSLDDPKGNSLSLTLSTAKLDNHASLTSPSLWNRAASLLRHDYTPTGQATLVMHPDENSPPKLTKCNTFSYEHSSQPSHGAVEVMTTRTHAIVDTSERLTAGQTKLTQTVHHFFFGEKMDTRASKRGRILQDSTVYTNYQGNSPFGQFLSLSMDGNYRGNPGVKLQPLWSSTYSEGHENLADFKTSPIALKNESSVQTDTLDIVALAAKYLSGEAPSLPKKDASAMKGGSSLAMVGLRERKRKLHTLTISSSSNDGEPSPSKTQSLEVEHLLPHNDQGSRSNPEPHPRCSGRHEPERRNGWMKQWKASDSDKPRESLKSEEASPAQKVYDLFGRISRRMQFTLLPVTDAPLSKQITGSGGCGPPLSRDGVSATSEETTGGKGRVQGVLLSDPWIQRWCHHKTAALLLKKRELPVSTKTLD</sequence>
<name>A0ACB9QL95_9MYRT</name>
<evidence type="ECO:0000313" key="1">
    <source>
        <dbReference type="EMBL" id="KAI4367285.1"/>
    </source>
</evidence>
<dbReference type="Proteomes" id="UP001057402">
    <property type="component" value="Chromosome 6"/>
</dbReference>
<organism evidence="1 2">
    <name type="scientific">Melastoma candidum</name>
    <dbReference type="NCBI Taxonomy" id="119954"/>
    <lineage>
        <taxon>Eukaryota</taxon>
        <taxon>Viridiplantae</taxon>
        <taxon>Streptophyta</taxon>
        <taxon>Embryophyta</taxon>
        <taxon>Tracheophyta</taxon>
        <taxon>Spermatophyta</taxon>
        <taxon>Magnoliopsida</taxon>
        <taxon>eudicotyledons</taxon>
        <taxon>Gunneridae</taxon>
        <taxon>Pentapetalae</taxon>
        <taxon>rosids</taxon>
        <taxon>malvids</taxon>
        <taxon>Myrtales</taxon>
        <taxon>Melastomataceae</taxon>
        <taxon>Melastomatoideae</taxon>
        <taxon>Melastomateae</taxon>
        <taxon>Melastoma</taxon>
    </lineage>
</organism>